<evidence type="ECO:0000259" key="1">
    <source>
        <dbReference type="Pfam" id="PF13661"/>
    </source>
</evidence>
<comment type="caution">
    <text evidence="2">The sequence shown here is derived from an EMBL/GenBank/DDBJ whole genome shotgun (WGS) entry which is preliminary data.</text>
</comment>
<gene>
    <name evidence="2" type="ORF">CHU93_12435</name>
</gene>
<dbReference type="OrthoDB" id="9783171at2"/>
<dbReference type="PANTHER" id="PTHR12117">
    <property type="entry name" value="HISTONE ACETYLTRANSFERASE COMPLEX"/>
    <property type="match status" value="1"/>
</dbReference>
<feature type="domain" description="Prolyl 3,4-dihydroxylase TPA1/OFD1 N-terminal" evidence="1">
    <location>
        <begin position="151"/>
        <end position="243"/>
    </location>
</feature>
<dbReference type="RefSeq" id="WP_094474490.1">
    <property type="nucleotide sequence ID" value="NZ_NOXT01000120.1"/>
</dbReference>
<name>A0A255YC23_9SPHN</name>
<dbReference type="GO" id="GO:0005737">
    <property type="term" value="C:cytoplasm"/>
    <property type="evidence" value="ECO:0007669"/>
    <property type="project" value="TreeGrafter"/>
</dbReference>
<evidence type="ECO:0000313" key="3">
    <source>
        <dbReference type="Proteomes" id="UP000216991"/>
    </source>
</evidence>
<dbReference type="Pfam" id="PF13661">
    <property type="entry name" value="2OG-FeII_Oxy_4"/>
    <property type="match status" value="1"/>
</dbReference>
<evidence type="ECO:0000313" key="2">
    <source>
        <dbReference type="EMBL" id="OYQ26010.1"/>
    </source>
</evidence>
<dbReference type="Gene3D" id="2.60.120.620">
    <property type="entry name" value="q2cbj1_9rhob like domain"/>
    <property type="match status" value="1"/>
</dbReference>
<dbReference type="GO" id="GO:0031543">
    <property type="term" value="F:peptidyl-proline dioxygenase activity"/>
    <property type="evidence" value="ECO:0007669"/>
    <property type="project" value="TreeGrafter"/>
</dbReference>
<dbReference type="AlphaFoldDB" id="A0A255YC23"/>
<dbReference type="GO" id="GO:0006449">
    <property type="term" value="P:regulation of translational termination"/>
    <property type="evidence" value="ECO:0007669"/>
    <property type="project" value="TreeGrafter"/>
</dbReference>
<dbReference type="InterPro" id="IPR051842">
    <property type="entry name" value="uS12_prolyl_hydroxylase"/>
</dbReference>
<dbReference type="InterPro" id="IPR039558">
    <property type="entry name" value="TPA1/OFD1_N"/>
</dbReference>
<dbReference type="EMBL" id="NOXT01000120">
    <property type="protein sequence ID" value="OYQ26010.1"/>
    <property type="molecule type" value="Genomic_DNA"/>
</dbReference>
<protein>
    <recommendedName>
        <fullName evidence="1">Prolyl 3,4-dihydroxylase TPA1/OFD1 N-terminal domain-containing protein</fullName>
    </recommendedName>
</protein>
<proteinExistence type="predicted"/>
<sequence>MMAAPTLFALNPALDRAAIAASLKANRLVQVEQALVPEAAETLWQVLRHQTQFGLAWAGDGQPGGQHVRPEQLRSLPPDQKARMGNGAASAAGGGRFGFLYGQYPLVEAYAQQWHPGHPLYQLLEEINGPAALDFARTVSGADDIIRADAQATLYAGGHFLTEHDDLVVQEGRRLAYVLNLTKDWKPDWGGYLNFMDDAGNITAGFMPRFNTLNLFLVPMRHNVGLVPPFAPLGRYAITGWFRNR</sequence>
<accession>A0A255YC23</accession>
<dbReference type="PANTHER" id="PTHR12117:SF0">
    <property type="entry name" value="PROLYL 3-HYDROXYLASE OGFOD1"/>
    <property type="match status" value="1"/>
</dbReference>
<organism evidence="2 3">
    <name type="scientific">Sandarakinorhabdus cyanobacteriorum</name>
    <dbReference type="NCBI Taxonomy" id="1981098"/>
    <lineage>
        <taxon>Bacteria</taxon>
        <taxon>Pseudomonadati</taxon>
        <taxon>Pseudomonadota</taxon>
        <taxon>Alphaproteobacteria</taxon>
        <taxon>Sphingomonadales</taxon>
        <taxon>Sphingosinicellaceae</taxon>
        <taxon>Sandarakinorhabdus</taxon>
    </lineage>
</organism>
<keyword evidence="3" id="KW-1185">Reference proteome</keyword>
<reference evidence="2 3" key="1">
    <citation type="submission" date="2017-07" db="EMBL/GenBank/DDBJ databases">
        <title>Sandarakinorhabdus cyanobacteriorum sp. nov., a novel bacterium isolated from cyanobacterial aggregates in a eutrophic lake.</title>
        <authorList>
            <person name="Cai H."/>
        </authorList>
    </citation>
    <scope>NUCLEOTIDE SEQUENCE [LARGE SCALE GENOMIC DNA]</scope>
    <source>
        <strain evidence="2 3">TH057</strain>
    </source>
</reference>
<dbReference type="Proteomes" id="UP000216991">
    <property type="component" value="Unassembled WGS sequence"/>
</dbReference>